<dbReference type="GO" id="GO:0010468">
    <property type="term" value="P:regulation of gene expression"/>
    <property type="evidence" value="ECO:0007669"/>
    <property type="project" value="TreeGrafter"/>
</dbReference>
<dbReference type="PANTHER" id="PTHR14312:SF1">
    <property type="entry name" value="BASIC-LEUCINE ZIPPER TRANSCRIPTION FACTOR A"/>
    <property type="match status" value="1"/>
</dbReference>
<dbReference type="AlphaFoldDB" id="A0A6G1S4B3"/>
<dbReference type="GO" id="GO:0043565">
    <property type="term" value="F:sequence-specific DNA binding"/>
    <property type="evidence" value="ECO:0007669"/>
    <property type="project" value="TreeGrafter"/>
</dbReference>
<accession>A0A6G1S4B3</accession>
<sequence length="1011" mass="111364">MDNQLYYQYQIFRHQLSKLQAHKSSFQAWKCVSFGYALLATVLLSAKWHEVSTDLRLLNGIDQLLWQTTAANSSAPDDGPIGVAAPFQRGAAINRTSGGHLHPNSAGMTRPDEWGPEPAVLAMELVVAANQSSSENGNEPTNGSSTAVLMSHMQMSLGRELNGNQLLKQEVETFLAEFRSAKSTLTLSSLLVFVYIISWILMTLAVNDTRISNDISLRNILLLSVFGAIDMAASVGFVMVRMIMFNVKSNTFMVDILGLTNLREAPVRLSSDQLTAFTALRLIAMRSCSAYVDIYVSVLVALLTVLRLYAIIRAIAYYRFLRRFNDLTRNLHHHHQLTAAIMNQTSEKQHFSTGTEHLQHYNYNQQKLHHHPHPLHHQQQQQQQQQHQATTTLQGFVSQTGAGADLMRAPSHQWSTTPKQQHQRHDSSGPATASTGLTLSSASTASGNNQTGQQEQQQQQHQLTGDQEEKQQMGCQPEQSKLFSSDRKTMLDGKQTSDANKQLNYLDQQQQQQQQKMTFNEAIRFGAKLFETNQQQASEEQQFQLVNRTIQSPTNLMVQTDDRQAAIKTLIKVASFGGQRQQHQQQHIVSTRPTTNQRSPLFVLSNDLETQLGSEWPPASHADEASKATISNKRQHDPSSGAPNILMVNGRPHELIATTTSNEFARRKRHGLGYESSGGAGFESEPVAMGTAEARRDYIEMRSRSRQRQRSHGRDPGHLLLAAAGHPMPDINDSNNNNIGQKIISHGGSIGAAAATNNKQHSSFTLLSASQLDKLSRKLLANATGSLALGGGGGTAGPNRGRRQQLLDRAQSSYDEGEPAASTLGGNKYKLIARYRPVKRQATASSDGRQQQQQSLANGVGLMMSRSSDYDQRDQNDLMARQPQPQAYEHAARRHRLADLLDDSTSGASSSSSGATDSDEAPTTRVVTTPEGGPKLEALTAGRRHRRQEPAARLIGRSTDAKVSGSGGGGQRRQRARASLGSLRLTEELSLEPAAETNANRDLLLGKYYYT</sequence>
<evidence type="ECO:0000256" key="1">
    <source>
        <dbReference type="SAM" id="MobiDB-lite"/>
    </source>
</evidence>
<feature type="region of interest" description="Disordered" evidence="1">
    <location>
        <begin position="368"/>
        <end position="393"/>
    </location>
</feature>
<name>A0A6G1S4B3_9ACAR</name>
<evidence type="ECO:0000313" key="3">
    <source>
        <dbReference type="EMBL" id="MDE44803.1"/>
    </source>
</evidence>
<feature type="transmembrane region" description="Helical" evidence="2">
    <location>
        <begin position="185"/>
        <end position="207"/>
    </location>
</feature>
<proteinExistence type="predicted"/>
<feature type="compositionally biased region" description="Low complexity" evidence="1">
    <location>
        <begin position="377"/>
        <end position="388"/>
    </location>
</feature>
<keyword evidence="2" id="KW-1133">Transmembrane helix</keyword>
<dbReference type="GO" id="GO:0005634">
    <property type="term" value="C:nucleus"/>
    <property type="evidence" value="ECO:0007669"/>
    <property type="project" value="TreeGrafter"/>
</dbReference>
<feature type="region of interest" description="Disordered" evidence="1">
    <location>
        <begin position="612"/>
        <end position="647"/>
    </location>
</feature>
<feature type="compositionally biased region" description="Low complexity" evidence="1">
    <location>
        <begin position="431"/>
        <end position="465"/>
    </location>
</feature>
<feature type="region of interest" description="Disordered" evidence="1">
    <location>
        <begin position="902"/>
        <end position="979"/>
    </location>
</feature>
<feature type="compositionally biased region" description="Polar residues" evidence="1">
    <location>
        <begin position="473"/>
        <end position="483"/>
    </location>
</feature>
<keyword evidence="2" id="KW-0812">Transmembrane</keyword>
<keyword evidence="2" id="KW-0472">Membrane</keyword>
<feature type="transmembrane region" description="Helical" evidence="2">
    <location>
        <begin position="290"/>
        <end position="312"/>
    </location>
</feature>
<feature type="compositionally biased region" description="Low complexity" evidence="1">
    <location>
        <begin position="903"/>
        <end position="916"/>
    </location>
</feature>
<protein>
    <submittedName>
        <fullName evidence="3">Uncharacterized protein</fullName>
    </submittedName>
</protein>
<feature type="region of interest" description="Disordered" evidence="1">
    <location>
        <begin position="409"/>
        <end position="488"/>
    </location>
</feature>
<gene>
    <name evidence="3" type="ORF">g.12006</name>
</gene>
<organism evidence="3">
    <name type="scientific">Aceria tosichella</name>
    <name type="common">wheat curl mite</name>
    <dbReference type="NCBI Taxonomy" id="561515"/>
    <lineage>
        <taxon>Eukaryota</taxon>
        <taxon>Metazoa</taxon>
        <taxon>Ecdysozoa</taxon>
        <taxon>Arthropoda</taxon>
        <taxon>Chelicerata</taxon>
        <taxon>Arachnida</taxon>
        <taxon>Acari</taxon>
        <taxon>Acariformes</taxon>
        <taxon>Trombidiformes</taxon>
        <taxon>Prostigmata</taxon>
        <taxon>Eupodina</taxon>
        <taxon>Eriophyoidea</taxon>
        <taxon>Eriophyidae</taxon>
        <taxon>Eriophyinae</taxon>
        <taxon>Aceriini</taxon>
        <taxon>Aceria</taxon>
    </lineage>
</organism>
<evidence type="ECO:0000256" key="2">
    <source>
        <dbReference type="SAM" id="Phobius"/>
    </source>
</evidence>
<dbReference type="PANTHER" id="PTHR14312">
    <property type="entry name" value="CREB/ATF BZIP TRANSCRIPTION FACTOR"/>
    <property type="match status" value="1"/>
</dbReference>
<reference evidence="3" key="1">
    <citation type="submission" date="2018-10" db="EMBL/GenBank/DDBJ databases">
        <title>Transcriptome assembly of Aceria tosichella (Wheat curl mite) Type 2.</title>
        <authorList>
            <person name="Scully E.D."/>
            <person name="Geib S.M."/>
            <person name="Palmer N.A."/>
            <person name="Gupta A.K."/>
            <person name="Sarath G."/>
            <person name="Tatineni S."/>
        </authorList>
    </citation>
    <scope>NUCLEOTIDE SEQUENCE</scope>
    <source>
        <strain evidence="3">LincolnNE</strain>
    </source>
</reference>
<feature type="transmembrane region" description="Helical" evidence="2">
    <location>
        <begin position="219"/>
        <end position="240"/>
    </location>
</feature>
<dbReference type="EMBL" id="GGYP01000032">
    <property type="protein sequence ID" value="MDE44803.1"/>
    <property type="molecule type" value="Transcribed_RNA"/>
</dbReference>